<gene>
    <name evidence="2" type="ORF">HON47_05210</name>
</gene>
<dbReference type="EMBL" id="JABJNZ010000064">
    <property type="protein sequence ID" value="MBT4870947.1"/>
    <property type="molecule type" value="Genomic_DNA"/>
</dbReference>
<proteinExistence type="predicted"/>
<sequence>MIDLALKGVGVVVMVLVLIFILMWGGILDCGEIPMGCELYEAVLGSPRVLIVHGDEGLGDPDTLKTILQDPQGVGVNAVDISHISRISLGNLKRYRLVIVEKARTISAEQLQMFMDYSTQSDGRLVWIGDAGTKRGSKEIQKPGDINALKDADNPWYRVIDKGDEFKLVAFDQFLGLKFIDNYCEEVDCADKSFHVGVLNSENTGEHPLIYGATQVLNFKISKEHDFSIVQQFPNASNSNIVLSLDLGGKLQGRENEIERYVPIIATSGLGERVAYYAYPPEYFVKDNNFGVYIKNMYYGMLGK</sequence>
<dbReference type="AlphaFoldDB" id="A0A8T5GGW5"/>
<comment type="caution">
    <text evidence="2">The sequence shown here is derived from an EMBL/GenBank/DDBJ whole genome shotgun (WGS) entry which is preliminary data.</text>
</comment>
<protein>
    <submittedName>
        <fullName evidence="2">Uncharacterized protein</fullName>
    </submittedName>
</protein>
<evidence type="ECO:0000313" key="2">
    <source>
        <dbReference type="EMBL" id="MBT4870947.1"/>
    </source>
</evidence>
<organism evidence="2 3">
    <name type="scientific">Candidatus Iainarchaeum sp</name>
    <dbReference type="NCBI Taxonomy" id="3101447"/>
    <lineage>
        <taxon>Archaea</taxon>
        <taxon>Candidatus Iainarchaeota</taxon>
        <taxon>Candidatus Iainarchaeia</taxon>
        <taxon>Candidatus Iainarchaeales</taxon>
        <taxon>Candidatus Iainarchaeaceae</taxon>
        <taxon>Candidatus Iainarchaeum</taxon>
    </lineage>
</organism>
<keyword evidence="1" id="KW-0812">Transmembrane</keyword>
<keyword evidence="1" id="KW-1133">Transmembrane helix</keyword>
<reference evidence="2" key="1">
    <citation type="journal article" date="2021" name="ISME J.">
        <title>Mercury methylation by metabolically versatile and cosmopolitan marine bacteria.</title>
        <authorList>
            <person name="Lin H."/>
            <person name="Ascher D.B."/>
            <person name="Myung Y."/>
            <person name="Lamborg C.H."/>
            <person name="Hallam S.J."/>
            <person name="Gionfriddo C.M."/>
            <person name="Holt K.E."/>
            <person name="Moreau J.W."/>
        </authorList>
    </citation>
    <scope>NUCLEOTIDE SEQUENCE</scope>
    <source>
        <strain evidence="2">SI075_bin30</strain>
    </source>
</reference>
<accession>A0A8T5GGW5</accession>
<evidence type="ECO:0000256" key="1">
    <source>
        <dbReference type="SAM" id="Phobius"/>
    </source>
</evidence>
<evidence type="ECO:0000313" key="3">
    <source>
        <dbReference type="Proteomes" id="UP000722459"/>
    </source>
</evidence>
<dbReference type="Proteomes" id="UP000722459">
    <property type="component" value="Unassembled WGS sequence"/>
</dbReference>
<keyword evidence="1" id="KW-0472">Membrane</keyword>
<feature type="transmembrane region" description="Helical" evidence="1">
    <location>
        <begin position="9"/>
        <end position="27"/>
    </location>
</feature>
<name>A0A8T5GGW5_9ARCH</name>